<dbReference type="InterPro" id="IPR019646">
    <property type="entry name" value="Aminoglyc_AdlTrfase"/>
</dbReference>
<gene>
    <name evidence="1" type="ORF">BFS35_000885</name>
</gene>
<comment type="caution">
    <text evidence="1">The sequence shown here is derived from an EMBL/GenBank/DDBJ whole genome shotgun (WGS) entry which is preliminary data.</text>
</comment>
<reference evidence="1 2" key="1">
    <citation type="journal article" date="2018" name="Front. Microbiol.">
        <title>Description and Comparative Genomics of Macrococcus caseolyticus subsp. hominis subsp. nov., Macrococcus goetzii sp. nov., Macrococcus epidermidis sp. nov., and Macrococcus bohemicus sp. nov., Novel Macrococci From Human Clinical Material With Virulence Potential and Suspected Uptake of Foreign DNA by Natural Transformation.</title>
        <authorList>
            <person name="Maslanova I."/>
            <person name="Wertheimer Z."/>
            <person name="Sedlacek I."/>
            <person name="Svec P."/>
            <person name="Indrakova A."/>
            <person name="Kovarovic V."/>
            <person name="Schumann P."/>
            <person name="Sproer C."/>
            <person name="Kralova S."/>
            <person name="Sedo O."/>
            <person name="Kristofova L."/>
            <person name="Vrbovska V."/>
            <person name="Fuzik T."/>
            <person name="Petras P."/>
            <person name="Zdrahal Z."/>
            <person name="Ruzickova V."/>
            <person name="Doskar J."/>
            <person name="Pantucek R."/>
        </authorList>
    </citation>
    <scope>NUCLEOTIDE SEQUENCE [LARGE SCALE GENOMIC DNA]</scope>
    <source>
        <strain evidence="1 2">CCM 4927</strain>
    </source>
</reference>
<sequence length="191" mass="22998">MRTDLNNWELLGIASLKQIMCDADFDWYLAGGIALDEFLGRKTRDHEDMDILVNFKYLERILDFFKNYKIYTARNGSLSFSLFNEVHSTDSLWIAKDDEESFIIQILFFEEEAEHWIYKRDDAVRKRVEEIYFVKNDMKIIQPEIQLLYKLDSSDVREKDLYDYQNVFPVLEERQRAWLDQYVNLKSGYLL</sequence>
<evidence type="ECO:0000313" key="2">
    <source>
        <dbReference type="Proteomes" id="UP000229523"/>
    </source>
</evidence>
<accession>A0A2G5NPI1</accession>
<evidence type="ECO:0008006" key="3">
    <source>
        <dbReference type="Google" id="ProtNLM"/>
    </source>
</evidence>
<dbReference type="EMBL" id="MJBI02000001">
    <property type="protein sequence ID" value="RAI82270.1"/>
    <property type="molecule type" value="Genomic_DNA"/>
</dbReference>
<protein>
    <recommendedName>
        <fullName evidence="3">Amino acid transporter</fullName>
    </recommendedName>
</protein>
<proteinExistence type="predicted"/>
<dbReference type="AlphaFoldDB" id="A0A2G5NPI1"/>
<dbReference type="RefSeq" id="WP_099579988.1">
    <property type="nucleotide sequence ID" value="NZ_MJBI02000001.1"/>
</dbReference>
<dbReference type="Proteomes" id="UP000229523">
    <property type="component" value="Unassembled WGS sequence"/>
</dbReference>
<keyword evidence="2" id="KW-1185">Reference proteome</keyword>
<name>A0A2G5NPI1_9STAP</name>
<organism evidence="1 2">
    <name type="scientific">Macrococcoides goetzii</name>
    <dbReference type="NCBI Taxonomy" id="1891097"/>
    <lineage>
        <taxon>Bacteria</taxon>
        <taxon>Bacillati</taxon>
        <taxon>Bacillota</taxon>
        <taxon>Bacilli</taxon>
        <taxon>Bacillales</taxon>
        <taxon>Staphylococcaceae</taxon>
        <taxon>Macrococcoides</taxon>
    </lineage>
</organism>
<dbReference type="Pfam" id="PF10706">
    <property type="entry name" value="Aminoglyc_resit"/>
    <property type="match status" value="1"/>
</dbReference>
<dbReference type="Gene3D" id="3.30.460.40">
    <property type="match status" value="1"/>
</dbReference>
<evidence type="ECO:0000313" key="1">
    <source>
        <dbReference type="EMBL" id="RAI82270.1"/>
    </source>
</evidence>